<dbReference type="InterPro" id="IPR016187">
    <property type="entry name" value="CTDL_fold"/>
</dbReference>
<feature type="domain" description="C-type lectin" evidence="1">
    <location>
        <begin position="12"/>
        <end position="81"/>
    </location>
</feature>
<reference evidence="2" key="1">
    <citation type="journal article" date="2023" name="G3 (Bethesda)">
        <title>A reference genome for the long-term kleptoplast-retaining sea slug Elysia crispata morphotype clarki.</title>
        <authorList>
            <person name="Eastman K.E."/>
            <person name="Pendleton A.L."/>
            <person name="Shaikh M.A."/>
            <person name="Suttiyut T."/>
            <person name="Ogas R."/>
            <person name="Tomko P."/>
            <person name="Gavelis G."/>
            <person name="Widhalm J.R."/>
            <person name="Wisecaver J.H."/>
        </authorList>
    </citation>
    <scope>NUCLEOTIDE SEQUENCE</scope>
    <source>
        <strain evidence="2">ECLA1</strain>
    </source>
</reference>
<dbReference type="InterPro" id="IPR001304">
    <property type="entry name" value="C-type_lectin-like"/>
</dbReference>
<gene>
    <name evidence="2" type="ORF">RRG08_022706</name>
</gene>
<organism evidence="2 3">
    <name type="scientific">Elysia crispata</name>
    <name type="common">lettuce slug</name>
    <dbReference type="NCBI Taxonomy" id="231223"/>
    <lineage>
        <taxon>Eukaryota</taxon>
        <taxon>Metazoa</taxon>
        <taxon>Spiralia</taxon>
        <taxon>Lophotrochozoa</taxon>
        <taxon>Mollusca</taxon>
        <taxon>Gastropoda</taxon>
        <taxon>Heterobranchia</taxon>
        <taxon>Euthyneura</taxon>
        <taxon>Panpulmonata</taxon>
        <taxon>Sacoglossa</taxon>
        <taxon>Placobranchoidea</taxon>
        <taxon>Plakobranchidae</taxon>
        <taxon>Elysia</taxon>
    </lineage>
</organism>
<proteinExistence type="predicted"/>
<evidence type="ECO:0000313" key="2">
    <source>
        <dbReference type="EMBL" id="KAK3767672.1"/>
    </source>
</evidence>
<evidence type="ECO:0000259" key="1">
    <source>
        <dbReference type="Pfam" id="PF00059"/>
    </source>
</evidence>
<accession>A0AAE1DEM8</accession>
<evidence type="ECO:0000313" key="3">
    <source>
        <dbReference type="Proteomes" id="UP001283361"/>
    </source>
</evidence>
<name>A0AAE1DEM8_9GAST</name>
<dbReference type="Gene3D" id="3.10.100.10">
    <property type="entry name" value="Mannose-Binding Protein A, subunit A"/>
    <property type="match status" value="1"/>
</dbReference>
<dbReference type="EMBL" id="JAWDGP010004118">
    <property type="protein sequence ID" value="KAK3767672.1"/>
    <property type="molecule type" value="Genomic_DNA"/>
</dbReference>
<dbReference type="InterPro" id="IPR016186">
    <property type="entry name" value="C-type_lectin-like/link_sf"/>
</dbReference>
<dbReference type="CDD" id="cd00037">
    <property type="entry name" value="CLECT"/>
    <property type="match status" value="1"/>
</dbReference>
<keyword evidence="3" id="KW-1185">Reference proteome</keyword>
<dbReference type="Pfam" id="PF00059">
    <property type="entry name" value="Lectin_C"/>
    <property type="match status" value="1"/>
</dbReference>
<dbReference type="AlphaFoldDB" id="A0AAE1DEM8"/>
<comment type="caution">
    <text evidence="2">The sequence shown here is derived from an EMBL/GenBank/DDBJ whole genome shotgun (WGS) entry which is preliminary data.</text>
</comment>
<protein>
    <recommendedName>
        <fullName evidence="1">C-type lectin domain-containing protein</fullName>
    </recommendedName>
</protein>
<sequence length="225" mass="25432">MNQLLTDKISSYATYAYWIGLHDRYEEGKFFWREEIDLPRYTNEGFCGLKRMGWTAILNSKDGKWYLKHCDSEKHKFICEKSPGPNICLENAKTLSFGSRCQYRCRCMFEGSKCSLVDGQCEFGCQTGYFGPACQYAKMNFTVGENPLEGLTDGNDTTCNTGDIGVVTLILDTPIPLTWIRVVLKSAGIIKASGPSPWIGLHRTDDKFLWLDDIKKTENIDDIGG</sequence>
<dbReference type="Proteomes" id="UP001283361">
    <property type="component" value="Unassembled WGS sequence"/>
</dbReference>
<dbReference type="SUPFAM" id="SSF56436">
    <property type="entry name" value="C-type lectin-like"/>
    <property type="match status" value="1"/>
</dbReference>